<evidence type="ECO:0000313" key="2">
    <source>
        <dbReference type="Proteomes" id="UP000507979"/>
    </source>
</evidence>
<accession>A0A6J4ZT75</accession>
<proteinExistence type="predicted"/>
<dbReference type="RefSeq" id="WP_054431591.1">
    <property type="nucleotide sequence ID" value="NZ_CADIJR010000015.1"/>
</dbReference>
<sequence length="317" mass="35228">MSIKIRLAVRDWDYIVPLALGDVTARGLDLEIHRVGTLPDDLASDPRFDAGEMSMSRYCLGRARGRDDIVGVPHFLMRGFRHRCIITARDSGITRLDQLAGARIGMTGWQDSGNTWTRALLRREGIGMDDAVWKVGRLTGAHPITDRLGGFGRPGVIEEVADERPLVDLLRAGELEAVFTPFMPDGFFDAGSDLRQLLPTCRDSEVDYFRQVGYVPGIHLLGMKPALAAAHPWAAQALSEALDASAALWLDKRRKYADTTPWILDELIQTSRDLPEAWNRNGLEPNLKMIGDFAAELHAQQLADRVMTPAELFPHAH</sequence>
<evidence type="ECO:0000313" key="1">
    <source>
        <dbReference type="EMBL" id="CAB3642336.1"/>
    </source>
</evidence>
<keyword evidence="2" id="KW-1185">Reference proteome</keyword>
<name>A0A6J4ZT75_9BURK</name>
<dbReference type="SUPFAM" id="SSF53850">
    <property type="entry name" value="Periplasmic binding protein-like II"/>
    <property type="match status" value="1"/>
</dbReference>
<dbReference type="Gene3D" id="3.40.190.10">
    <property type="entry name" value="Periplasmic binding protein-like II"/>
    <property type="match status" value="1"/>
</dbReference>
<evidence type="ECO:0008006" key="3">
    <source>
        <dbReference type="Google" id="ProtNLM"/>
    </source>
</evidence>
<protein>
    <recommendedName>
        <fullName evidence="3">SsuA/THI5-like domain-containing protein</fullName>
    </recommendedName>
</protein>
<dbReference type="GeneID" id="92898015"/>
<dbReference type="AlphaFoldDB" id="A0A6J4ZT75"/>
<organism evidence="1 2">
    <name type="scientific">Achromobacter insuavis</name>
    <dbReference type="NCBI Taxonomy" id="1287735"/>
    <lineage>
        <taxon>Bacteria</taxon>
        <taxon>Pseudomonadati</taxon>
        <taxon>Pseudomonadota</taxon>
        <taxon>Betaproteobacteria</taxon>
        <taxon>Burkholderiales</taxon>
        <taxon>Alcaligenaceae</taxon>
        <taxon>Achromobacter</taxon>
    </lineage>
</organism>
<reference evidence="1 2" key="1">
    <citation type="submission" date="2020-04" db="EMBL/GenBank/DDBJ databases">
        <authorList>
            <person name="De Canck E."/>
        </authorList>
    </citation>
    <scope>NUCLEOTIDE SEQUENCE [LARGE SCALE GENOMIC DNA]</scope>
    <source>
        <strain evidence="1 2">LMG 26845</strain>
    </source>
</reference>
<dbReference type="EMBL" id="CADIJR010000015">
    <property type="protein sequence ID" value="CAB3642336.1"/>
    <property type="molecule type" value="Genomic_DNA"/>
</dbReference>
<gene>
    <name evidence="1" type="ORF">LMG26845_02161</name>
</gene>
<dbReference type="Proteomes" id="UP000507979">
    <property type="component" value="Unassembled WGS sequence"/>
</dbReference>